<evidence type="ECO:0000256" key="6">
    <source>
        <dbReference type="ARBA" id="ARBA00023136"/>
    </source>
</evidence>
<dbReference type="FunFam" id="1.20.1250.20:FF:000003">
    <property type="entry name" value="Solute carrier family 17 member 3"/>
    <property type="match status" value="1"/>
</dbReference>
<evidence type="ECO:0000313" key="10">
    <source>
        <dbReference type="RefSeq" id="XP_019645208.1"/>
    </source>
</evidence>
<evidence type="ECO:0000256" key="4">
    <source>
        <dbReference type="ARBA" id="ARBA00022847"/>
    </source>
</evidence>
<dbReference type="PANTHER" id="PTHR11662:SF279">
    <property type="entry name" value="VOLTAGE-GATED PURINE NUCLEOTIDE UNIPORTER SLC17A9"/>
    <property type="match status" value="1"/>
</dbReference>
<dbReference type="Gene3D" id="1.20.1250.20">
    <property type="entry name" value="MFS general substrate transporter like domains"/>
    <property type="match status" value="2"/>
</dbReference>
<dbReference type="GO" id="GO:0015867">
    <property type="term" value="P:ATP transport"/>
    <property type="evidence" value="ECO:0007669"/>
    <property type="project" value="TreeGrafter"/>
</dbReference>
<dbReference type="AlphaFoldDB" id="A0A6P5A6S5"/>
<name>A0A6P5A6S5_BRABE</name>
<protein>
    <submittedName>
        <fullName evidence="10">Solute carrier family 17 member 9-like isoform X1</fullName>
    </submittedName>
</protein>
<dbReference type="Proteomes" id="UP000515135">
    <property type="component" value="Unplaced"/>
</dbReference>
<evidence type="ECO:0000256" key="2">
    <source>
        <dbReference type="ARBA" id="ARBA00022448"/>
    </source>
</evidence>
<feature type="domain" description="Major facilitator superfamily (MFS) profile" evidence="8">
    <location>
        <begin position="42"/>
        <end position="444"/>
    </location>
</feature>
<evidence type="ECO:0000256" key="5">
    <source>
        <dbReference type="ARBA" id="ARBA00022989"/>
    </source>
</evidence>
<evidence type="ECO:0000256" key="3">
    <source>
        <dbReference type="ARBA" id="ARBA00022692"/>
    </source>
</evidence>
<dbReference type="PROSITE" id="PS50850">
    <property type="entry name" value="MFS"/>
    <property type="match status" value="1"/>
</dbReference>
<dbReference type="CDD" id="cd17380">
    <property type="entry name" value="MFS_SLC17A9_like"/>
    <property type="match status" value="1"/>
</dbReference>
<reference evidence="10" key="1">
    <citation type="submission" date="2025-08" db="UniProtKB">
        <authorList>
            <consortium name="RefSeq"/>
        </authorList>
    </citation>
    <scope>IDENTIFICATION</scope>
    <source>
        <tissue evidence="10">Gonad</tissue>
    </source>
</reference>
<dbReference type="OrthoDB" id="2985014at2759"/>
<dbReference type="GO" id="GO:0015293">
    <property type="term" value="F:symporter activity"/>
    <property type="evidence" value="ECO:0007669"/>
    <property type="project" value="UniProtKB-KW"/>
</dbReference>
<keyword evidence="4" id="KW-0769">Symport</keyword>
<accession>A0A6P5A6S5</accession>
<keyword evidence="9" id="KW-1185">Reference proteome</keyword>
<dbReference type="GeneID" id="109485946"/>
<keyword evidence="3 7" id="KW-0812">Transmembrane</keyword>
<proteinExistence type="predicted"/>
<dbReference type="InterPro" id="IPR011701">
    <property type="entry name" value="MFS"/>
</dbReference>
<keyword evidence="2" id="KW-0813">Transport</keyword>
<feature type="transmembrane region" description="Helical" evidence="7">
    <location>
        <begin position="258"/>
        <end position="279"/>
    </location>
</feature>
<evidence type="ECO:0000256" key="7">
    <source>
        <dbReference type="SAM" id="Phobius"/>
    </source>
</evidence>
<dbReference type="KEGG" id="bbel:109485946"/>
<organism evidence="9 10">
    <name type="scientific">Branchiostoma belcheri</name>
    <name type="common">Amphioxus</name>
    <dbReference type="NCBI Taxonomy" id="7741"/>
    <lineage>
        <taxon>Eukaryota</taxon>
        <taxon>Metazoa</taxon>
        <taxon>Chordata</taxon>
        <taxon>Cephalochordata</taxon>
        <taxon>Leptocardii</taxon>
        <taxon>Amphioxiformes</taxon>
        <taxon>Branchiostomatidae</taxon>
        <taxon>Branchiostoma</taxon>
    </lineage>
</organism>
<feature type="transmembrane region" description="Helical" evidence="7">
    <location>
        <begin position="204"/>
        <end position="224"/>
    </location>
</feature>
<sequence length="446" mass="48969">MAAAAGVEGLLIDVAGARSPSVVKEHDQGSQRYWKRTEKRQWVLAYFIGNAILYASRAAMPVCVPAIAKEFSWDKTVSGSVLSVFFWGYASTQVLGGYLSDRFGGEVISMVAAVGWATITLLYPQLLYLFSSHDTCIRFVILCRILHGACQGMHYPSFTSLLAHRIRETERALAYSIVSAGSLFGALLMGCFGSIVLVHLGWHTVFYTTGVAGLLWAAVMRIFFVRRKNIVSIKSLNGSNDEKKRPHLPWRILCRKTAFLSAIVAHVCNNNLFFIMFSWMPTYFHETYPDQKGWIFNVVPWLVSMPGSVLSGWIADSLIRKGTNVTLTRKIVEIVGMGGPVICLLLTDYTDSFVLALMAVSMGMFSQAFHNSGVLVVPQDIAPSFAGAVFGVMNMLGAIPGVVGVYLAGHILELTGSWAAVFHMTAVINTFGLLVFLMYGSAERIV</sequence>
<dbReference type="InterPro" id="IPR044777">
    <property type="entry name" value="SLC17A9-like"/>
</dbReference>
<dbReference type="SUPFAM" id="SSF103473">
    <property type="entry name" value="MFS general substrate transporter"/>
    <property type="match status" value="1"/>
</dbReference>
<comment type="subcellular location">
    <subcellularLocation>
        <location evidence="1">Membrane</location>
        <topology evidence="1">Multi-pass membrane protein</topology>
    </subcellularLocation>
</comment>
<evidence type="ECO:0000259" key="8">
    <source>
        <dbReference type="PROSITE" id="PS50850"/>
    </source>
</evidence>
<feature type="transmembrane region" description="Helical" evidence="7">
    <location>
        <begin position="107"/>
        <end position="130"/>
    </location>
</feature>
<feature type="transmembrane region" description="Helical" evidence="7">
    <location>
        <begin position="299"/>
        <end position="319"/>
    </location>
</feature>
<dbReference type="Pfam" id="PF07690">
    <property type="entry name" value="MFS_1"/>
    <property type="match status" value="1"/>
</dbReference>
<feature type="transmembrane region" description="Helical" evidence="7">
    <location>
        <begin position="418"/>
        <end position="439"/>
    </location>
</feature>
<keyword evidence="6 7" id="KW-0472">Membrane</keyword>
<feature type="transmembrane region" description="Helical" evidence="7">
    <location>
        <begin position="172"/>
        <end position="198"/>
    </location>
</feature>
<dbReference type="InterPro" id="IPR050382">
    <property type="entry name" value="MFS_Na/Anion_cotransporter"/>
</dbReference>
<dbReference type="InterPro" id="IPR036259">
    <property type="entry name" value="MFS_trans_sf"/>
</dbReference>
<dbReference type="InterPro" id="IPR020846">
    <property type="entry name" value="MFS_dom"/>
</dbReference>
<feature type="transmembrane region" description="Helical" evidence="7">
    <location>
        <begin position="42"/>
        <end position="68"/>
    </location>
</feature>
<gene>
    <name evidence="10" type="primary">LOC109485946</name>
</gene>
<dbReference type="GO" id="GO:0016020">
    <property type="term" value="C:membrane"/>
    <property type="evidence" value="ECO:0007669"/>
    <property type="project" value="UniProtKB-SubCell"/>
</dbReference>
<dbReference type="RefSeq" id="XP_019645208.1">
    <property type="nucleotide sequence ID" value="XM_019789649.1"/>
</dbReference>
<dbReference type="FunFam" id="1.20.1250.20:FF:001523">
    <property type="entry name" value="Uncharacterized protein"/>
    <property type="match status" value="1"/>
</dbReference>
<keyword evidence="5 7" id="KW-1133">Transmembrane helix</keyword>
<feature type="transmembrane region" description="Helical" evidence="7">
    <location>
        <begin position="353"/>
        <end position="377"/>
    </location>
</feature>
<feature type="transmembrane region" description="Helical" evidence="7">
    <location>
        <begin position="331"/>
        <end position="347"/>
    </location>
</feature>
<feature type="transmembrane region" description="Helical" evidence="7">
    <location>
        <begin position="389"/>
        <end position="412"/>
    </location>
</feature>
<evidence type="ECO:0000313" key="9">
    <source>
        <dbReference type="Proteomes" id="UP000515135"/>
    </source>
</evidence>
<dbReference type="PANTHER" id="PTHR11662">
    <property type="entry name" value="SOLUTE CARRIER FAMILY 17"/>
    <property type="match status" value="1"/>
</dbReference>
<evidence type="ECO:0000256" key="1">
    <source>
        <dbReference type="ARBA" id="ARBA00004141"/>
    </source>
</evidence>